<feature type="transmembrane region" description="Helical" evidence="8">
    <location>
        <begin position="288"/>
        <end position="309"/>
    </location>
</feature>
<proteinExistence type="inferred from homology"/>
<evidence type="ECO:0000259" key="9">
    <source>
        <dbReference type="PROSITE" id="PS51012"/>
    </source>
</evidence>
<evidence type="ECO:0000256" key="1">
    <source>
        <dbReference type="ARBA" id="ARBA00004651"/>
    </source>
</evidence>
<accession>A0ABZ2N4W2</accession>
<dbReference type="PANTHER" id="PTHR30294:SF48">
    <property type="entry name" value="LINEARMYCIN RESISTANCE PERMEASE PROTEIN LNRM"/>
    <property type="match status" value="1"/>
</dbReference>
<dbReference type="Proteomes" id="UP001387364">
    <property type="component" value="Chromosome"/>
</dbReference>
<protein>
    <submittedName>
        <fullName evidence="10">ABC transporter permease</fullName>
    </submittedName>
</protein>
<keyword evidence="11" id="KW-1185">Reference proteome</keyword>
<gene>
    <name evidence="10" type="ORF">WDJ61_15640</name>
</gene>
<evidence type="ECO:0000256" key="5">
    <source>
        <dbReference type="ARBA" id="ARBA00022692"/>
    </source>
</evidence>
<comment type="similarity">
    <text evidence="2">Belongs to the ABC-2 integral membrane protein family.</text>
</comment>
<keyword evidence="3" id="KW-0813">Transport</keyword>
<evidence type="ECO:0000256" key="4">
    <source>
        <dbReference type="ARBA" id="ARBA00022475"/>
    </source>
</evidence>
<keyword evidence="5 8" id="KW-0812">Transmembrane</keyword>
<feature type="domain" description="ABC transmembrane type-2" evidence="9">
    <location>
        <begin position="159"/>
        <end position="396"/>
    </location>
</feature>
<dbReference type="InterPro" id="IPR051449">
    <property type="entry name" value="ABC-2_transporter_component"/>
</dbReference>
<comment type="subcellular location">
    <subcellularLocation>
        <location evidence="1">Cell membrane</location>
        <topology evidence="1">Multi-pass membrane protein</topology>
    </subcellularLocation>
</comment>
<feature type="transmembrane region" description="Helical" evidence="8">
    <location>
        <begin position="321"/>
        <end position="339"/>
    </location>
</feature>
<dbReference type="EMBL" id="CP147404">
    <property type="protein sequence ID" value="WXB92643.1"/>
    <property type="molecule type" value="Genomic_DNA"/>
</dbReference>
<evidence type="ECO:0000256" key="3">
    <source>
        <dbReference type="ARBA" id="ARBA00022448"/>
    </source>
</evidence>
<keyword evidence="6 8" id="KW-1133">Transmembrane helix</keyword>
<dbReference type="InterPro" id="IPR047817">
    <property type="entry name" value="ABC2_TM_bact-type"/>
</dbReference>
<evidence type="ECO:0000256" key="2">
    <source>
        <dbReference type="ARBA" id="ARBA00007783"/>
    </source>
</evidence>
<dbReference type="InterPro" id="IPR013525">
    <property type="entry name" value="ABC2_TM"/>
</dbReference>
<evidence type="ECO:0000256" key="7">
    <source>
        <dbReference type="ARBA" id="ARBA00023136"/>
    </source>
</evidence>
<feature type="transmembrane region" description="Helical" evidence="8">
    <location>
        <begin position="248"/>
        <end position="276"/>
    </location>
</feature>
<name>A0ABZ2N4W2_9BACI</name>
<dbReference type="Gene3D" id="3.40.1710.10">
    <property type="entry name" value="abc type-2 transporter like domain"/>
    <property type="match status" value="1"/>
</dbReference>
<feature type="transmembrane region" description="Helical" evidence="8">
    <location>
        <begin position="206"/>
        <end position="228"/>
    </location>
</feature>
<dbReference type="Pfam" id="PF12698">
    <property type="entry name" value="ABC2_membrane_3"/>
    <property type="match status" value="1"/>
</dbReference>
<keyword evidence="7 8" id="KW-0472">Membrane</keyword>
<feature type="transmembrane region" description="Helical" evidence="8">
    <location>
        <begin position="20"/>
        <end position="39"/>
    </location>
</feature>
<evidence type="ECO:0000256" key="8">
    <source>
        <dbReference type="SAM" id="Phobius"/>
    </source>
</evidence>
<sequence length="396" mass="43092">MKSVTIAWKDVVTYLTDRKALVMMILMPILLTAILGAALKGVMGENATIPETTVGIYQEDTDVLGTNFVDMLVKMKDLNVEKVSSKQALQKKMDDESIDVGVIIPAAWSSNIQEGKLKSVTLLADPSKDTQLSLVQAITESFTDRVTTVSYSTNKVMTELAMNSTTTPINAETASSIAKELANEAEETSFVKQEPIEGKSVSSMQYYSAAMAVMFLLFNAMLGAKSIMNERRTETLARLMSTPTTKTTIFIGKFLGTFLYAIIQFSLFMVATRVFFKVNWGDNLLQTLTLSIAYAIAVSGLSMLLASFVTDEKMADSVGSIGVQILSLLGGSMVPIMVFPEVLQKMALVAPNTWALTSFIDIMAGTSWEALLLPIAVLLSFGIASIIIGTWRLRAQ</sequence>
<reference evidence="10 11" key="1">
    <citation type="submission" date="2024-02" db="EMBL/GenBank/DDBJ databases">
        <title>Seven novel Bacillus-like species.</title>
        <authorList>
            <person name="Liu G."/>
        </authorList>
    </citation>
    <scope>NUCLEOTIDE SEQUENCE [LARGE SCALE GENOMIC DNA]</scope>
    <source>
        <strain evidence="10 11">FJAT-52991</strain>
    </source>
</reference>
<evidence type="ECO:0000313" key="10">
    <source>
        <dbReference type="EMBL" id="WXB92643.1"/>
    </source>
</evidence>
<evidence type="ECO:0000313" key="11">
    <source>
        <dbReference type="Proteomes" id="UP001387364"/>
    </source>
</evidence>
<dbReference type="PANTHER" id="PTHR30294">
    <property type="entry name" value="MEMBRANE COMPONENT OF ABC TRANSPORTER YHHJ-RELATED"/>
    <property type="match status" value="1"/>
</dbReference>
<dbReference type="PROSITE" id="PS51012">
    <property type="entry name" value="ABC_TM2"/>
    <property type="match status" value="1"/>
</dbReference>
<dbReference type="RefSeq" id="WP_338751349.1">
    <property type="nucleotide sequence ID" value="NZ_CP147404.1"/>
</dbReference>
<feature type="transmembrane region" description="Helical" evidence="8">
    <location>
        <begin position="371"/>
        <end position="391"/>
    </location>
</feature>
<keyword evidence="4" id="KW-1003">Cell membrane</keyword>
<evidence type="ECO:0000256" key="6">
    <source>
        <dbReference type="ARBA" id="ARBA00022989"/>
    </source>
</evidence>
<organism evidence="10 11">
    <name type="scientific">Bacillus kandeliae</name>
    <dbReference type="NCBI Taxonomy" id="3129297"/>
    <lineage>
        <taxon>Bacteria</taxon>
        <taxon>Bacillati</taxon>
        <taxon>Bacillota</taxon>
        <taxon>Bacilli</taxon>
        <taxon>Bacillales</taxon>
        <taxon>Bacillaceae</taxon>
        <taxon>Bacillus</taxon>
    </lineage>
</organism>